<feature type="compositionally biased region" description="Basic residues" evidence="1">
    <location>
        <begin position="1"/>
        <end position="15"/>
    </location>
</feature>
<keyword evidence="3" id="KW-1185">Reference proteome</keyword>
<gene>
    <name evidence="2" type="ORF">BD289DRAFT_486499</name>
</gene>
<evidence type="ECO:0000313" key="3">
    <source>
        <dbReference type="Proteomes" id="UP000241462"/>
    </source>
</evidence>
<feature type="region of interest" description="Disordered" evidence="1">
    <location>
        <begin position="215"/>
        <end position="544"/>
    </location>
</feature>
<feature type="region of interest" description="Disordered" evidence="1">
    <location>
        <begin position="613"/>
        <end position="657"/>
    </location>
</feature>
<feature type="compositionally biased region" description="Pro residues" evidence="1">
    <location>
        <begin position="95"/>
        <end position="108"/>
    </location>
</feature>
<proteinExistence type="predicted"/>
<name>A0A2T2ZUX9_9PEZI</name>
<dbReference type="InParanoid" id="A0A2T2ZUX9"/>
<feature type="region of interest" description="Disordered" evidence="1">
    <location>
        <begin position="1"/>
        <end position="193"/>
    </location>
</feature>
<feature type="compositionally biased region" description="Basic and acidic residues" evidence="1">
    <location>
        <begin position="280"/>
        <end position="307"/>
    </location>
</feature>
<protein>
    <submittedName>
        <fullName evidence="2">Uncharacterized protein</fullName>
    </submittedName>
</protein>
<feature type="compositionally biased region" description="Acidic residues" evidence="1">
    <location>
        <begin position="364"/>
        <end position="373"/>
    </location>
</feature>
<sequence>MPVKRQPNKLHRRARSLSFEKGREDALAIERRRTSRKRTSGAVGQGSVDPRAHPHTRGPAAPIADPSSPFDQDTFPRMPTLYLKRNAQQHQRQSQPPPPPPPSSPPHKMPTKRRKADHAREAEIRALSAMEPSRSPADLWDSARPVKKNPKKGRPGFGLSLRRSWDKDQPTSDVSLPFHGSMHSSLSSSDSEHVSFKVSTFEALVPRPTLRYSVEPRYSSSTPARPARHVSVRNKVADKQPIPEATLRAHKRVDDLADDLTASDLRQLMERDSRRKAKKQQQDQERMERRLARRAEKERAAQREGRDSPPNLERGVLGRDSVGLGIGPESAVITSSTPRTSPRTSPRSSPGPTAKQLGKRPAAEMEDAEDVEEQAGMGPLEHFHRTDSIPLDGVSLASVPEDPPVRRDSSPRKKIILMPRSSKSKSRSPPPPPQLSAHPVESPKPERASSIRKLSGGSLKRMQRSWSNLFRWGSKSKRRSGPSSFSNTSRDSMMSGAQLPGAGSIPPAMSRKISSGMPKRTLSRFREDLPELPLSPPQSRDVTPEPAYSAIMEMDSPVLNSIEMADDENIMLPKRRDTPMSPDEAMMNVPASIPTTIAPSSEPVTVSMASVDSEGSWFGKRPTKRQSIPRPLTPPRMQYPRPVSTSTFDSHHDPDLPRQEYLEDVSDVAHDEYLSGVADTRNSDSHMTNARSLSDASDGARWGVVGGRQPNVVEQHVGNYLKSREGLLHTFSDNGDDSDTDDEFHVANNAVGEQRQGRQPRNSGYLAH</sequence>
<feature type="compositionally biased region" description="Basic residues" evidence="1">
    <location>
        <begin position="145"/>
        <end position="154"/>
    </location>
</feature>
<evidence type="ECO:0000256" key="1">
    <source>
        <dbReference type="SAM" id="MobiDB-lite"/>
    </source>
</evidence>
<accession>A0A2T2ZUX9</accession>
<feature type="region of interest" description="Disordered" evidence="1">
    <location>
        <begin position="749"/>
        <end position="768"/>
    </location>
</feature>
<evidence type="ECO:0000313" key="2">
    <source>
        <dbReference type="EMBL" id="PSR77387.1"/>
    </source>
</evidence>
<feature type="compositionally biased region" description="Low complexity" evidence="1">
    <location>
        <begin position="179"/>
        <end position="189"/>
    </location>
</feature>
<dbReference type="Proteomes" id="UP000241462">
    <property type="component" value="Unassembled WGS sequence"/>
</dbReference>
<dbReference type="AlphaFoldDB" id="A0A2T2ZUX9"/>
<feature type="compositionally biased region" description="Polar residues" evidence="1">
    <location>
        <begin position="685"/>
        <end position="695"/>
    </location>
</feature>
<feature type="region of interest" description="Disordered" evidence="1">
    <location>
        <begin position="678"/>
        <end position="702"/>
    </location>
</feature>
<dbReference type="OrthoDB" id="4152802at2759"/>
<reference evidence="2 3" key="1">
    <citation type="journal article" date="2018" name="Mycol. Prog.">
        <title>Coniella lustricola, a new species from submerged detritus.</title>
        <authorList>
            <person name="Raudabaugh D.B."/>
            <person name="Iturriaga T."/>
            <person name="Carver A."/>
            <person name="Mondo S."/>
            <person name="Pangilinan J."/>
            <person name="Lipzen A."/>
            <person name="He G."/>
            <person name="Amirebrahimi M."/>
            <person name="Grigoriev I.V."/>
            <person name="Miller A.N."/>
        </authorList>
    </citation>
    <scope>NUCLEOTIDE SEQUENCE [LARGE SCALE GENOMIC DNA]</scope>
    <source>
        <strain evidence="2 3">B22-T-1</strain>
    </source>
</reference>
<dbReference type="EMBL" id="KZ678656">
    <property type="protein sequence ID" value="PSR77387.1"/>
    <property type="molecule type" value="Genomic_DNA"/>
</dbReference>
<feature type="compositionally biased region" description="Low complexity" evidence="1">
    <location>
        <begin position="334"/>
        <end position="353"/>
    </location>
</feature>
<feature type="compositionally biased region" description="Basic and acidic residues" evidence="1">
    <location>
        <begin position="18"/>
        <end position="32"/>
    </location>
</feature>
<organism evidence="2 3">
    <name type="scientific">Coniella lustricola</name>
    <dbReference type="NCBI Taxonomy" id="2025994"/>
    <lineage>
        <taxon>Eukaryota</taxon>
        <taxon>Fungi</taxon>
        <taxon>Dikarya</taxon>
        <taxon>Ascomycota</taxon>
        <taxon>Pezizomycotina</taxon>
        <taxon>Sordariomycetes</taxon>
        <taxon>Sordariomycetidae</taxon>
        <taxon>Diaporthales</taxon>
        <taxon>Schizoparmaceae</taxon>
        <taxon>Coniella</taxon>
    </lineage>
</organism>